<proteinExistence type="predicted"/>
<dbReference type="PANTHER" id="PTHR33568">
    <property type="entry name" value="DNA POLYMERASE"/>
    <property type="match status" value="1"/>
</dbReference>
<dbReference type="AlphaFoldDB" id="A0A6G0T1R5"/>
<dbReference type="GO" id="GO:0003676">
    <property type="term" value="F:nucleic acid binding"/>
    <property type="evidence" value="ECO:0007669"/>
    <property type="project" value="InterPro"/>
</dbReference>
<dbReference type="Proteomes" id="UP000475862">
    <property type="component" value="Unassembled WGS sequence"/>
</dbReference>
<organism evidence="1 2">
    <name type="scientific">Aphis glycines</name>
    <name type="common">Soybean aphid</name>
    <dbReference type="NCBI Taxonomy" id="307491"/>
    <lineage>
        <taxon>Eukaryota</taxon>
        <taxon>Metazoa</taxon>
        <taxon>Ecdysozoa</taxon>
        <taxon>Arthropoda</taxon>
        <taxon>Hexapoda</taxon>
        <taxon>Insecta</taxon>
        <taxon>Pterygota</taxon>
        <taxon>Neoptera</taxon>
        <taxon>Paraneoptera</taxon>
        <taxon>Hemiptera</taxon>
        <taxon>Sternorrhyncha</taxon>
        <taxon>Aphidomorpha</taxon>
        <taxon>Aphidoidea</taxon>
        <taxon>Aphididae</taxon>
        <taxon>Aphidini</taxon>
        <taxon>Aphis</taxon>
        <taxon>Aphis</taxon>
    </lineage>
</organism>
<comment type="caution">
    <text evidence="1">The sequence shown here is derived from an EMBL/GenBank/DDBJ whole genome shotgun (WGS) entry which is preliminary data.</text>
</comment>
<reference evidence="1 2" key="1">
    <citation type="submission" date="2019-08" db="EMBL/GenBank/DDBJ databases">
        <title>The genome of the soybean aphid Biotype 1, its phylome, world population structure and adaptation to the North American continent.</title>
        <authorList>
            <person name="Giordano R."/>
            <person name="Donthu R.K."/>
            <person name="Hernandez A.G."/>
            <person name="Wright C.L."/>
            <person name="Zimin A.V."/>
        </authorList>
    </citation>
    <scope>NUCLEOTIDE SEQUENCE [LARGE SCALE GENOMIC DNA]</scope>
    <source>
        <tissue evidence="1">Whole aphids</tissue>
    </source>
</reference>
<dbReference type="InterPro" id="IPR012337">
    <property type="entry name" value="RNaseH-like_sf"/>
</dbReference>
<dbReference type="PANTHER" id="PTHR33568:SF3">
    <property type="entry name" value="DNA-DIRECTED DNA POLYMERASE"/>
    <property type="match status" value="1"/>
</dbReference>
<accession>A0A6G0T1R5</accession>
<gene>
    <name evidence="1" type="ORF">AGLY_014623</name>
</gene>
<evidence type="ECO:0000313" key="1">
    <source>
        <dbReference type="EMBL" id="KAE9524573.1"/>
    </source>
</evidence>
<dbReference type="InterPro" id="IPR036397">
    <property type="entry name" value="RNaseH_sf"/>
</dbReference>
<evidence type="ECO:0008006" key="3">
    <source>
        <dbReference type="Google" id="ProtNLM"/>
    </source>
</evidence>
<dbReference type="SUPFAM" id="SSF53098">
    <property type="entry name" value="Ribonuclease H-like"/>
    <property type="match status" value="1"/>
</dbReference>
<dbReference type="Gene3D" id="3.40.960.10">
    <property type="entry name" value="VSR Endonuclease"/>
    <property type="match status" value="1"/>
</dbReference>
<evidence type="ECO:0000313" key="2">
    <source>
        <dbReference type="Proteomes" id="UP000475862"/>
    </source>
</evidence>
<dbReference type="Gene3D" id="3.30.420.10">
    <property type="entry name" value="Ribonuclease H-like superfamily/Ribonuclease H"/>
    <property type="match status" value="1"/>
</dbReference>
<dbReference type="OrthoDB" id="6751099at2759"/>
<dbReference type="EMBL" id="VYZN01000065">
    <property type="protein sequence ID" value="KAE9524573.1"/>
    <property type="molecule type" value="Genomic_DNA"/>
</dbReference>
<keyword evidence="2" id="KW-1185">Reference proteome</keyword>
<sequence>MRSDDIIVNLKSIIGGLLTSNEQNDITETTFQIQIVNIPRGWGRNKIINLSKDTYTKRRQVLLKLKMMIIYVVRELLKIQKDLALKLCNTLKEYNEKGFTLDDIKNVEKLLDIQINIICAESLNALIYKGEDKETKIYLYKNGDHFDIITSMVGFYGSSYYCEKCDKAYNNKNGHICVKDKNVCKLCMRPEHLGSTKNKIYCQNCSRYCYNQECLDDHFFLCMYIRCRKCDKKMLNTKKNRSCSYTEKYMFFDYEAQQETRTHIANKIIAHDFEGNKIMFDTNEEFCEHIIAKDYMNYTFIAHYVKGYDSQFILRYLVDNTLKPFTIYNGTKLMLLEIKNLKIKIIDSSNFIHGPLRSFPKTFGLKELKKGYFPNFFNTVENKNYIGILPDKEYYGYKTMKTENKQEFEKWYNDKINENYIFNLKEELEAYCTSDVNIERRGCLELRKQFLEIAKIKRKKNYSKQSITWLKHFNNINIYHALNDGKKIIAGSKVDGYDEKSKTVYQYHGCFWHGCTKCYKDGETINNINHETMDDLYQKTIDRSTSIKNAGYNLVEQWECDWLKSNIYKKMEKYDISEPINPRDAFIGGRTNATKLRVKNKKNAIY</sequence>
<name>A0A6G0T1R5_APHGL</name>
<protein>
    <recommendedName>
        <fullName evidence="3">DNA-directed DNA polymerase</fullName>
    </recommendedName>
</protein>